<name>A0A4R4YMU2_9ACTN</name>
<accession>A0A4R4YMU2</accession>
<keyword evidence="4" id="KW-1185">Reference proteome</keyword>
<keyword evidence="1" id="KW-0812">Transmembrane</keyword>
<dbReference type="CDD" id="cd07043">
    <property type="entry name" value="STAS_anti-anti-sigma_factors"/>
    <property type="match status" value="1"/>
</dbReference>
<dbReference type="AlphaFoldDB" id="A0A4R4YMU2"/>
<keyword evidence="1" id="KW-0472">Membrane</keyword>
<proteinExistence type="predicted"/>
<reference evidence="3 4" key="1">
    <citation type="submission" date="2019-03" db="EMBL/GenBank/DDBJ databases">
        <title>Draft genome sequences of novel Actinobacteria.</title>
        <authorList>
            <person name="Sahin N."/>
            <person name="Ay H."/>
            <person name="Saygin H."/>
        </authorList>
    </citation>
    <scope>NUCLEOTIDE SEQUENCE [LARGE SCALE GENOMIC DNA]</scope>
    <source>
        <strain evidence="3 4">CH32</strain>
    </source>
</reference>
<dbReference type="PROSITE" id="PS50801">
    <property type="entry name" value="STAS"/>
    <property type="match status" value="1"/>
</dbReference>
<organism evidence="3 4">
    <name type="scientific">Nonomuraea terrae</name>
    <dbReference type="NCBI Taxonomy" id="2530383"/>
    <lineage>
        <taxon>Bacteria</taxon>
        <taxon>Bacillati</taxon>
        <taxon>Actinomycetota</taxon>
        <taxon>Actinomycetes</taxon>
        <taxon>Streptosporangiales</taxon>
        <taxon>Streptosporangiaceae</taxon>
        <taxon>Nonomuraea</taxon>
    </lineage>
</organism>
<dbReference type="Pfam" id="PF13466">
    <property type="entry name" value="STAS_2"/>
    <property type="match status" value="1"/>
</dbReference>
<evidence type="ECO:0000313" key="3">
    <source>
        <dbReference type="EMBL" id="TDD46378.1"/>
    </source>
</evidence>
<evidence type="ECO:0000259" key="2">
    <source>
        <dbReference type="PROSITE" id="PS50801"/>
    </source>
</evidence>
<gene>
    <name evidence="3" type="ORF">E1286_21190</name>
</gene>
<dbReference type="SUPFAM" id="SSF52091">
    <property type="entry name" value="SpoIIaa-like"/>
    <property type="match status" value="1"/>
</dbReference>
<keyword evidence="1" id="KW-1133">Transmembrane helix</keyword>
<feature type="transmembrane region" description="Helical" evidence="1">
    <location>
        <begin position="34"/>
        <end position="56"/>
    </location>
</feature>
<dbReference type="Proteomes" id="UP000295302">
    <property type="component" value="Unassembled WGS sequence"/>
</dbReference>
<dbReference type="InterPro" id="IPR002645">
    <property type="entry name" value="STAS_dom"/>
</dbReference>
<feature type="non-terminal residue" evidence="3">
    <location>
        <position position="1"/>
    </location>
</feature>
<dbReference type="OrthoDB" id="3543144at2"/>
<feature type="domain" description="STAS" evidence="2">
    <location>
        <begin position="1"/>
        <end position="102"/>
    </location>
</feature>
<sequence>RIVVVEVSGALDLDASDELRARLGRALSLHDPPLIALGVGGVTSADSFGLTVLLAADRHARSSGGRMVAYAAGLTLRKTLRDRALDGVLDLRPSLAEALRTLREHPGAWA</sequence>
<evidence type="ECO:0000313" key="4">
    <source>
        <dbReference type="Proteomes" id="UP000295302"/>
    </source>
</evidence>
<dbReference type="EMBL" id="SMKQ01000062">
    <property type="protein sequence ID" value="TDD46378.1"/>
    <property type="molecule type" value="Genomic_DNA"/>
</dbReference>
<dbReference type="Gene3D" id="3.30.750.24">
    <property type="entry name" value="STAS domain"/>
    <property type="match status" value="1"/>
</dbReference>
<protein>
    <submittedName>
        <fullName evidence="3">Anti-sigma factor antagonist</fullName>
    </submittedName>
</protein>
<evidence type="ECO:0000256" key="1">
    <source>
        <dbReference type="SAM" id="Phobius"/>
    </source>
</evidence>
<dbReference type="InterPro" id="IPR036513">
    <property type="entry name" value="STAS_dom_sf"/>
</dbReference>
<comment type="caution">
    <text evidence="3">The sequence shown here is derived from an EMBL/GenBank/DDBJ whole genome shotgun (WGS) entry which is preliminary data.</text>
</comment>
<dbReference type="InterPro" id="IPR058548">
    <property type="entry name" value="MlaB-like_STAS"/>
</dbReference>
<dbReference type="RefSeq" id="WP_132615130.1">
    <property type="nucleotide sequence ID" value="NZ_SMKQ01000062.1"/>
</dbReference>